<feature type="domain" description="Cation efflux protein cytoplasmic" evidence="11">
    <location>
        <begin position="221"/>
        <end position="295"/>
    </location>
</feature>
<protein>
    <submittedName>
        <fullName evidence="12">Cobalt-zinc-cadmium efflux system protein</fullName>
    </submittedName>
</protein>
<dbReference type="InterPro" id="IPR058533">
    <property type="entry name" value="Cation_efflux_TM"/>
</dbReference>
<evidence type="ECO:0000256" key="7">
    <source>
        <dbReference type="ARBA" id="ARBA00023065"/>
    </source>
</evidence>
<dbReference type="GO" id="GO:0005385">
    <property type="term" value="F:zinc ion transmembrane transporter activity"/>
    <property type="evidence" value="ECO:0007669"/>
    <property type="project" value="TreeGrafter"/>
</dbReference>
<dbReference type="Gene3D" id="1.20.1510.10">
    <property type="entry name" value="Cation efflux protein transmembrane domain"/>
    <property type="match status" value="1"/>
</dbReference>
<dbReference type="EMBL" id="FOGB01000007">
    <property type="protein sequence ID" value="SEQ74401.1"/>
    <property type="molecule type" value="Genomic_DNA"/>
</dbReference>
<dbReference type="PANTHER" id="PTHR11562">
    <property type="entry name" value="CATION EFFLUX PROTEIN/ ZINC TRANSPORTER"/>
    <property type="match status" value="1"/>
</dbReference>
<dbReference type="Pfam" id="PF01545">
    <property type="entry name" value="Cation_efflux"/>
    <property type="match status" value="1"/>
</dbReference>
<evidence type="ECO:0000256" key="6">
    <source>
        <dbReference type="ARBA" id="ARBA00022989"/>
    </source>
</evidence>
<feature type="transmembrane region" description="Helical" evidence="9">
    <location>
        <begin position="124"/>
        <end position="148"/>
    </location>
</feature>
<dbReference type="OrthoDB" id="9809646at2"/>
<dbReference type="Pfam" id="PF16916">
    <property type="entry name" value="ZT_dimer"/>
    <property type="match status" value="1"/>
</dbReference>
<evidence type="ECO:0000313" key="12">
    <source>
        <dbReference type="EMBL" id="SEQ74401.1"/>
    </source>
</evidence>
<evidence type="ECO:0000313" key="13">
    <source>
        <dbReference type="Proteomes" id="UP000198749"/>
    </source>
</evidence>
<accession>A0A1H9II61</accession>
<gene>
    <name evidence="12" type="ORF">SAMN03080615_02582</name>
</gene>
<evidence type="ECO:0000256" key="8">
    <source>
        <dbReference type="ARBA" id="ARBA00023136"/>
    </source>
</evidence>
<evidence type="ECO:0000259" key="10">
    <source>
        <dbReference type="Pfam" id="PF01545"/>
    </source>
</evidence>
<evidence type="ECO:0000256" key="5">
    <source>
        <dbReference type="ARBA" id="ARBA00022906"/>
    </source>
</evidence>
<dbReference type="InterPro" id="IPR036837">
    <property type="entry name" value="Cation_efflux_CTD_sf"/>
</dbReference>
<evidence type="ECO:0000256" key="1">
    <source>
        <dbReference type="ARBA" id="ARBA00004141"/>
    </source>
</evidence>
<feature type="domain" description="Cation efflux protein transmembrane" evidence="10">
    <location>
        <begin position="28"/>
        <end position="213"/>
    </location>
</feature>
<feature type="transmembrane region" description="Helical" evidence="9">
    <location>
        <begin position="21"/>
        <end position="43"/>
    </location>
</feature>
<evidence type="ECO:0000256" key="3">
    <source>
        <dbReference type="ARBA" id="ARBA00022448"/>
    </source>
</evidence>
<evidence type="ECO:0000256" key="9">
    <source>
        <dbReference type="SAM" id="Phobius"/>
    </source>
</evidence>
<dbReference type="PANTHER" id="PTHR11562:SF17">
    <property type="entry name" value="RE54080P-RELATED"/>
    <property type="match status" value="1"/>
</dbReference>
<sequence length="310" mass="33572">MGHHHSHHQGHSHSHSHQVTNYNRAFAIGIALNLMFVVVEVIYGALSESLALIADAGHNLSDVFSLILAWGASVLAKKAATEKRTYGLRKATVMASLGSAILLLIALGGIAWEALNRFSNPAPVAGMTVIVVAAIGVVINTVTALLFFSGQKDDLNIKGAFLHMAADAVVSLGVVIAGLFILFKGWVWIDPVISLVIVAVILVGTWGLLKDSMNYALDAVPDSVDIPALKQYLNGLESVERIHDLHVWPLSTTEIALTVHLVVDQCELNNQFLRDQQQYLHDYFGIEHSTIQIESSTAEQNCMLDNAKPS</sequence>
<keyword evidence="4 9" id="KW-0812">Transmembrane</keyword>
<organism evidence="12 13">
    <name type="scientific">Amphritea atlantica</name>
    <dbReference type="NCBI Taxonomy" id="355243"/>
    <lineage>
        <taxon>Bacteria</taxon>
        <taxon>Pseudomonadati</taxon>
        <taxon>Pseudomonadota</taxon>
        <taxon>Gammaproteobacteria</taxon>
        <taxon>Oceanospirillales</taxon>
        <taxon>Oceanospirillaceae</taxon>
        <taxon>Amphritea</taxon>
    </lineage>
</organism>
<keyword evidence="7" id="KW-0406">Ion transport</keyword>
<dbReference type="SUPFAM" id="SSF160240">
    <property type="entry name" value="Cation efflux protein cytoplasmic domain-like"/>
    <property type="match status" value="1"/>
</dbReference>
<reference evidence="13" key="1">
    <citation type="submission" date="2016-10" db="EMBL/GenBank/DDBJ databases">
        <authorList>
            <person name="Varghese N."/>
            <person name="Submissions S."/>
        </authorList>
    </citation>
    <scope>NUCLEOTIDE SEQUENCE [LARGE SCALE GENOMIC DNA]</scope>
    <source>
        <strain evidence="13">DSM 18887</strain>
    </source>
</reference>
<keyword evidence="5" id="KW-0862">Zinc</keyword>
<evidence type="ECO:0000256" key="4">
    <source>
        <dbReference type="ARBA" id="ARBA00022692"/>
    </source>
</evidence>
<comment type="subcellular location">
    <subcellularLocation>
        <location evidence="1">Membrane</location>
        <topology evidence="1">Multi-pass membrane protein</topology>
    </subcellularLocation>
</comment>
<comment type="similarity">
    <text evidence="2">Belongs to the cation diffusion facilitator (CDF) transporter (TC 2.A.4) family. SLC30A subfamily.</text>
</comment>
<keyword evidence="8 9" id="KW-0472">Membrane</keyword>
<evidence type="ECO:0000256" key="2">
    <source>
        <dbReference type="ARBA" id="ARBA00008873"/>
    </source>
</evidence>
<keyword evidence="13" id="KW-1185">Reference proteome</keyword>
<dbReference type="AlphaFoldDB" id="A0A1H9II61"/>
<feature type="transmembrane region" description="Helical" evidence="9">
    <location>
        <begin position="188"/>
        <end position="209"/>
    </location>
</feature>
<dbReference type="RefSeq" id="WP_091358868.1">
    <property type="nucleotide sequence ID" value="NZ_AP025284.1"/>
</dbReference>
<dbReference type="NCBIfam" id="TIGR01297">
    <property type="entry name" value="CDF"/>
    <property type="match status" value="1"/>
</dbReference>
<dbReference type="STRING" id="355243.SAMN03080615_02582"/>
<dbReference type="InterPro" id="IPR027469">
    <property type="entry name" value="Cation_efflux_TMD_sf"/>
</dbReference>
<keyword evidence="3" id="KW-0813">Transport</keyword>
<dbReference type="InterPro" id="IPR050681">
    <property type="entry name" value="CDF/SLC30A"/>
</dbReference>
<name>A0A1H9II61_9GAMM</name>
<keyword evidence="6 9" id="KW-1133">Transmembrane helix</keyword>
<dbReference type="GO" id="GO:0005886">
    <property type="term" value="C:plasma membrane"/>
    <property type="evidence" value="ECO:0007669"/>
    <property type="project" value="TreeGrafter"/>
</dbReference>
<keyword evidence="5" id="KW-0864">Zinc transport</keyword>
<feature type="transmembrane region" description="Helical" evidence="9">
    <location>
        <begin position="160"/>
        <end position="182"/>
    </location>
</feature>
<dbReference type="InterPro" id="IPR002524">
    <property type="entry name" value="Cation_efflux"/>
</dbReference>
<dbReference type="SUPFAM" id="SSF161111">
    <property type="entry name" value="Cation efflux protein transmembrane domain-like"/>
    <property type="match status" value="1"/>
</dbReference>
<feature type="transmembrane region" description="Helical" evidence="9">
    <location>
        <begin position="92"/>
        <end position="112"/>
    </location>
</feature>
<dbReference type="InterPro" id="IPR027470">
    <property type="entry name" value="Cation_efflux_CTD"/>
</dbReference>
<evidence type="ECO:0000259" key="11">
    <source>
        <dbReference type="Pfam" id="PF16916"/>
    </source>
</evidence>
<proteinExistence type="inferred from homology"/>
<dbReference type="Proteomes" id="UP000198749">
    <property type="component" value="Unassembled WGS sequence"/>
</dbReference>